<protein>
    <submittedName>
        <fullName evidence="7">Effector of murein hydrolase LrgA (UPF0299 family)</fullName>
    </submittedName>
</protein>
<dbReference type="GO" id="GO:0016787">
    <property type="term" value="F:hydrolase activity"/>
    <property type="evidence" value="ECO:0007669"/>
    <property type="project" value="UniProtKB-KW"/>
</dbReference>
<dbReference type="EMBL" id="JAVDQG010000010">
    <property type="protein sequence ID" value="MDR6227589.1"/>
    <property type="molecule type" value="Genomic_DNA"/>
</dbReference>
<keyword evidence="7" id="KW-0378">Hydrolase</keyword>
<feature type="transmembrane region" description="Helical" evidence="6">
    <location>
        <begin position="30"/>
        <end position="51"/>
    </location>
</feature>
<feature type="transmembrane region" description="Helical" evidence="6">
    <location>
        <begin position="7"/>
        <end position="24"/>
    </location>
</feature>
<keyword evidence="5 6" id="KW-0472">Membrane</keyword>
<dbReference type="PANTHER" id="PTHR33931:SF2">
    <property type="entry name" value="HOLIN-LIKE PROTEIN CIDA"/>
    <property type="match status" value="1"/>
</dbReference>
<proteinExistence type="predicted"/>
<keyword evidence="8" id="KW-1185">Reference proteome</keyword>
<dbReference type="Pfam" id="PF03788">
    <property type="entry name" value="LrgA"/>
    <property type="match status" value="1"/>
</dbReference>
<keyword evidence="2" id="KW-1003">Cell membrane</keyword>
<accession>A0ABU1ITS9</accession>
<gene>
    <name evidence="7" type="ORF">JOE21_003612</name>
</gene>
<evidence type="ECO:0000313" key="7">
    <source>
        <dbReference type="EMBL" id="MDR6227589.1"/>
    </source>
</evidence>
<comment type="subcellular location">
    <subcellularLocation>
        <location evidence="1">Cell membrane</location>
        <topology evidence="1">Multi-pass membrane protein</topology>
    </subcellularLocation>
</comment>
<evidence type="ECO:0000256" key="6">
    <source>
        <dbReference type="SAM" id="Phobius"/>
    </source>
</evidence>
<reference evidence="7 8" key="1">
    <citation type="submission" date="2023-07" db="EMBL/GenBank/DDBJ databases">
        <title>Genomic Encyclopedia of Type Strains, Phase IV (KMG-IV): sequencing the most valuable type-strain genomes for metagenomic binning, comparative biology and taxonomic classification.</title>
        <authorList>
            <person name="Goeker M."/>
        </authorList>
    </citation>
    <scope>NUCLEOTIDE SEQUENCE [LARGE SCALE GENOMIC DNA]</scope>
    <source>
        <strain evidence="7 8">DSM 45903</strain>
    </source>
</reference>
<evidence type="ECO:0000256" key="4">
    <source>
        <dbReference type="ARBA" id="ARBA00022989"/>
    </source>
</evidence>
<keyword evidence="3 6" id="KW-0812">Transmembrane</keyword>
<evidence type="ECO:0000256" key="5">
    <source>
        <dbReference type="ARBA" id="ARBA00023136"/>
    </source>
</evidence>
<keyword evidence="4 6" id="KW-1133">Transmembrane helix</keyword>
<evidence type="ECO:0000313" key="8">
    <source>
        <dbReference type="Proteomes" id="UP001185012"/>
    </source>
</evidence>
<organism evidence="7 8">
    <name type="scientific">Desmospora profundinema</name>
    <dbReference type="NCBI Taxonomy" id="1571184"/>
    <lineage>
        <taxon>Bacteria</taxon>
        <taxon>Bacillati</taxon>
        <taxon>Bacillota</taxon>
        <taxon>Bacilli</taxon>
        <taxon>Bacillales</taxon>
        <taxon>Thermoactinomycetaceae</taxon>
        <taxon>Desmospora</taxon>
    </lineage>
</organism>
<evidence type="ECO:0000256" key="2">
    <source>
        <dbReference type="ARBA" id="ARBA00022475"/>
    </source>
</evidence>
<dbReference type="InterPro" id="IPR005538">
    <property type="entry name" value="LrgA/CidA"/>
</dbReference>
<evidence type="ECO:0000256" key="3">
    <source>
        <dbReference type="ARBA" id="ARBA00022692"/>
    </source>
</evidence>
<dbReference type="Proteomes" id="UP001185012">
    <property type="component" value="Unassembled WGS sequence"/>
</dbReference>
<name>A0ABU1ITS9_9BACL</name>
<comment type="caution">
    <text evidence="7">The sequence shown here is derived from an EMBL/GenBank/DDBJ whole genome shotgun (WGS) entry which is preliminary data.</text>
</comment>
<dbReference type="PANTHER" id="PTHR33931">
    <property type="entry name" value="HOLIN-LIKE PROTEIN CIDA-RELATED"/>
    <property type="match status" value="1"/>
</dbReference>
<sequence>MFRWIKVFLQLSVLYSLYVLGNWIRETFQLVLPGSVIGMLVLFFLLFTGVVKEKWLHDGGGLLLA</sequence>
<evidence type="ECO:0000256" key="1">
    <source>
        <dbReference type="ARBA" id="ARBA00004651"/>
    </source>
</evidence>